<keyword evidence="3" id="KW-1185">Reference proteome</keyword>
<name>A0A3A1TWE2_9MICO</name>
<sequence>MTGSGSGGVAVGVGGTTVSIGAGGGSVGVGVTGSGGSGVGVVLGGTPGTTTVGGTVTTPTTPPSTGTTDSAGGTPSTGTPSTGAPSGSGTGATPAPSTPIVLTALAVTPSLDTVYPAKDGYRDSVAFRLAGTVSDGQQHAANGVATLTFGSSTVATWAVRATNDVITWNGLKGGKVVPGRYVFTARIGDGTTSVAGSTTVVVSPKRLAAATHVVTTKAVSGKHKMAAKPLAGLSKGKVTLRVVAKAKGIKGKQYLVFSHGKKKIKVLIRNGKHTSKAVTIPKSFTTYTVSHTWKKGVKITGLKYRYSFKALK</sequence>
<evidence type="ECO:0000256" key="1">
    <source>
        <dbReference type="SAM" id="MobiDB-lite"/>
    </source>
</evidence>
<feature type="region of interest" description="Disordered" evidence="1">
    <location>
        <begin position="42"/>
        <end position="96"/>
    </location>
</feature>
<dbReference type="Proteomes" id="UP000265742">
    <property type="component" value="Unassembled WGS sequence"/>
</dbReference>
<dbReference type="OrthoDB" id="5138951at2"/>
<gene>
    <name evidence="2" type="ORF">D1781_10430</name>
</gene>
<organism evidence="2 3">
    <name type="scientific">Amnibacterium setariae</name>
    <dbReference type="NCBI Taxonomy" id="2306585"/>
    <lineage>
        <taxon>Bacteria</taxon>
        <taxon>Bacillati</taxon>
        <taxon>Actinomycetota</taxon>
        <taxon>Actinomycetes</taxon>
        <taxon>Micrococcales</taxon>
        <taxon>Microbacteriaceae</taxon>
        <taxon>Amnibacterium</taxon>
    </lineage>
</organism>
<proteinExistence type="predicted"/>
<dbReference type="AlphaFoldDB" id="A0A3A1TWE2"/>
<protein>
    <submittedName>
        <fullName evidence="2">Uncharacterized protein</fullName>
    </submittedName>
</protein>
<feature type="compositionally biased region" description="Low complexity" evidence="1">
    <location>
        <begin position="48"/>
        <end position="96"/>
    </location>
</feature>
<accession>A0A3A1TWE2</accession>
<dbReference type="EMBL" id="QXTG01000002">
    <property type="protein sequence ID" value="RIX27928.1"/>
    <property type="molecule type" value="Genomic_DNA"/>
</dbReference>
<comment type="caution">
    <text evidence="2">The sequence shown here is derived from an EMBL/GenBank/DDBJ whole genome shotgun (WGS) entry which is preliminary data.</text>
</comment>
<reference evidence="3" key="1">
    <citation type="submission" date="2018-09" db="EMBL/GenBank/DDBJ databases">
        <authorList>
            <person name="Kim I."/>
        </authorList>
    </citation>
    <scope>NUCLEOTIDE SEQUENCE [LARGE SCALE GENOMIC DNA]</scope>
    <source>
        <strain evidence="3">DD4a</strain>
    </source>
</reference>
<evidence type="ECO:0000313" key="2">
    <source>
        <dbReference type="EMBL" id="RIX27928.1"/>
    </source>
</evidence>
<evidence type="ECO:0000313" key="3">
    <source>
        <dbReference type="Proteomes" id="UP000265742"/>
    </source>
</evidence>